<evidence type="ECO:0000313" key="1">
    <source>
        <dbReference type="EMBL" id="PRX23637.1"/>
    </source>
</evidence>
<name>A0A2T0KJE0_9ACTN</name>
<dbReference type="EMBL" id="PVMZ01000003">
    <property type="protein sequence ID" value="PRX23637.1"/>
    <property type="molecule type" value="Genomic_DNA"/>
</dbReference>
<reference evidence="1 2" key="1">
    <citation type="submission" date="2018-03" db="EMBL/GenBank/DDBJ databases">
        <title>Genomic Encyclopedia of Archaeal and Bacterial Type Strains, Phase II (KMG-II): from individual species to whole genera.</title>
        <authorList>
            <person name="Goeker M."/>
        </authorList>
    </citation>
    <scope>NUCLEOTIDE SEQUENCE [LARGE SCALE GENOMIC DNA]</scope>
    <source>
        <strain evidence="1 2">DSM 43146</strain>
    </source>
</reference>
<proteinExistence type="predicted"/>
<dbReference type="OrthoDB" id="139930at28056"/>
<keyword evidence="2" id="KW-1185">Reference proteome</keyword>
<dbReference type="AlphaFoldDB" id="A0A2T0KJE0"/>
<comment type="caution">
    <text evidence="1">The sequence shown here is derived from an EMBL/GenBank/DDBJ whole genome shotgun (WGS) entry which is preliminary data.</text>
</comment>
<gene>
    <name evidence="1" type="ORF">CLV67_103386</name>
</gene>
<dbReference type="Proteomes" id="UP000239415">
    <property type="component" value="Unassembled WGS sequence"/>
</dbReference>
<protein>
    <submittedName>
        <fullName evidence="1">Uncharacterized protein</fullName>
    </submittedName>
</protein>
<organism evidence="1 2">
    <name type="scientific">Actinoplanes italicus</name>
    <dbReference type="NCBI Taxonomy" id="113567"/>
    <lineage>
        <taxon>Bacteria</taxon>
        <taxon>Bacillati</taxon>
        <taxon>Actinomycetota</taxon>
        <taxon>Actinomycetes</taxon>
        <taxon>Micromonosporales</taxon>
        <taxon>Micromonosporaceae</taxon>
        <taxon>Actinoplanes</taxon>
    </lineage>
</organism>
<sequence length="94" mass="10377">MIELTDEMRAAVKSRMGITVGGLDPWMEAAIKDVLALVERDYRIEPRPPWDRPLVEQTVKVKWVCRKCGGPLTACFTCGEPSQCGDGFCEGCAS</sequence>
<dbReference type="RefSeq" id="WP_106316806.1">
    <property type="nucleotide sequence ID" value="NZ_BOMO01000042.1"/>
</dbReference>
<evidence type="ECO:0000313" key="2">
    <source>
        <dbReference type="Proteomes" id="UP000239415"/>
    </source>
</evidence>
<accession>A0A2T0KJE0</accession>